<evidence type="ECO:0000313" key="2">
    <source>
        <dbReference type="EMBL" id="TYO81942.1"/>
    </source>
</evidence>
<dbReference type="Proteomes" id="UP000323075">
    <property type="component" value="Unassembled WGS sequence"/>
</dbReference>
<sequence length="221" mass="23173">MEEAEQARAAAREAITDVTPDGLQTVIDDHVVSSSMLPGVLTLLSARVVDGAVDEHAIAQRAAGVQLIYDGLRVTRGLVSAEPWTAADAPDDPGDDLDILAADVLVARGFRLLARTEAADQAVETVRAFGREQTDRHADRAPTDRCLEANVFELAAIAGGSATGSDPPVALRQYLVGLADNHGEPLPAAADALPERVAEIMARVGSVQSDDRVGTPPGIER</sequence>
<evidence type="ECO:0000313" key="3">
    <source>
        <dbReference type="Proteomes" id="UP000296216"/>
    </source>
</evidence>
<evidence type="ECO:0000313" key="1">
    <source>
        <dbReference type="EMBL" id="QCC45682.1"/>
    </source>
</evidence>
<dbReference type="GeneID" id="68694622"/>
<dbReference type="EMBL" id="VRYN01000001">
    <property type="protein sequence ID" value="TYO81942.1"/>
    <property type="molecule type" value="Genomic_DNA"/>
</dbReference>
<name>A0A4D6GYF4_HALS9</name>
<reference evidence="2 4" key="2">
    <citation type="submission" date="2019-07" db="EMBL/GenBank/DDBJ databases">
        <title>Genomic Encyclopedia of Archaeal and Bacterial Type Strains, Phase II (KMG-II): from individual species to whole genera.</title>
        <authorList>
            <person name="Goeker M."/>
        </authorList>
    </citation>
    <scope>NUCLEOTIDE SEQUENCE [LARGE SCALE GENOMIC DNA]</scope>
    <source>
        <strain evidence="2 4">DSM 3754</strain>
    </source>
</reference>
<reference evidence="1" key="3">
    <citation type="journal article" name="MicrobiologyOpen">
        <title>Whole-genome comparison between the type strain of Halobacterium salinarum (DSM 3754(T)) and the laboratory strains R1 and NRC-1.</title>
        <authorList>
            <person name="Pfeiffer F."/>
            <person name="Losensky G."/>
            <person name="Marchfelder A."/>
            <person name="Habermann B."/>
            <person name="Dyall-Smith M."/>
        </authorList>
    </citation>
    <scope>NUCLEOTIDE SEQUENCE</scope>
    <source>
        <strain evidence="1">91-R6</strain>
    </source>
</reference>
<dbReference type="InterPro" id="IPR055538">
    <property type="entry name" value="DUF7114"/>
</dbReference>
<gene>
    <name evidence="2" type="ORF">APQ99_00456</name>
    <name evidence="1" type="ORF">HBSAL_10195</name>
</gene>
<reference evidence="1 3" key="1">
    <citation type="journal article" date="2019" name="Microbiol. Resour. Announc.">
        <title>The Genome Sequence of the Halobacterium salinarum Type Strain Is Closely Related to That of Laboratory Strains NRC-1 and R1.</title>
        <authorList>
            <person name="Pfeiffer F."/>
            <person name="Marchfelder A."/>
            <person name="Habermann B."/>
            <person name="Dyall-Smith M.L."/>
        </authorList>
    </citation>
    <scope>NUCLEOTIDE SEQUENCE [LARGE SCALE GENOMIC DNA]</scope>
    <source>
        <strain evidence="1">91-R6</strain>
        <strain evidence="3">ATCC 33171 / DSM 3754 / JCM 8978 / NBRC 102687 / NCIMB 764 / 91-R6</strain>
    </source>
</reference>
<protein>
    <submittedName>
        <fullName evidence="1">Uncharacterized protein</fullName>
    </submittedName>
</protein>
<organism evidence="1 3">
    <name type="scientific">Halobacterium salinarum (strain ATCC 33171 / DSM 3754 / JCM 8978 / NBRC 102687 / NCIMB 764 / 91-R6)</name>
    <dbReference type="NCBI Taxonomy" id="2597657"/>
    <lineage>
        <taxon>Archaea</taxon>
        <taxon>Methanobacteriati</taxon>
        <taxon>Methanobacteriota</taxon>
        <taxon>Stenosarchaea group</taxon>
        <taxon>Halobacteria</taxon>
        <taxon>Halobacteriales</taxon>
        <taxon>Halobacteriaceae</taxon>
        <taxon>Halobacterium</taxon>
    </lineage>
</organism>
<dbReference type="Pfam" id="PF23426">
    <property type="entry name" value="DUF7114"/>
    <property type="match status" value="1"/>
</dbReference>
<dbReference type="RefSeq" id="WP_012289417.1">
    <property type="nucleotide sequence ID" value="NZ_VRYN01000001.1"/>
</dbReference>
<dbReference type="AlphaFoldDB" id="A0A4D6GYF4"/>
<dbReference type="EMBL" id="CP038631">
    <property type="protein sequence ID" value="QCC45682.1"/>
    <property type="molecule type" value="Genomic_DNA"/>
</dbReference>
<evidence type="ECO:0000313" key="4">
    <source>
        <dbReference type="Proteomes" id="UP000323075"/>
    </source>
</evidence>
<proteinExistence type="predicted"/>
<dbReference type="Proteomes" id="UP000296216">
    <property type="component" value="Chromosome"/>
</dbReference>
<accession>A0A4D6GYF4</accession>